<organism evidence="4 5">
    <name type="scientific">Pararge aegeria aegeria</name>
    <dbReference type="NCBI Taxonomy" id="348720"/>
    <lineage>
        <taxon>Eukaryota</taxon>
        <taxon>Metazoa</taxon>
        <taxon>Ecdysozoa</taxon>
        <taxon>Arthropoda</taxon>
        <taxon>Hexapoda</taxon>
        <taxon>Insecta</taxon>
        <taxon>Pterygota</taxon>
        <taxon>Neoptera</taxon>
        <taxon>Endopterygota</taxon>
        <taxon>Lepidoptera</taxon>
        <taxon>Glossata</taxon>
        <taxon>Ditrysia</taxon>
        <taxon>Papilionoidea</taxon>
        <taxon>Nymphalidae</taxon>
        <taxon>Satyrinae</taxon>
        <taxon>Satyrini</taxon>
        <taxon>Parargina</taxon>
        <taxon>Pararge</taxon>
    </lineage>
</organism>
<dbReference type="InterPro" id="IPR041577">
    <property type="entry name" value="RT_RNaseH_2"/>
</dbReference>
<reference evidence="4" key="1">
    <citation type="submission" date="2022-03" db="EMBL/GenBank/DDBJ databases">
        <authorList>
            <person name="Lindestad O."/>
        </authorList>
    </citation>
    <scope>NUCLEOTIDE SEQUENCE</scope>
</reference>
<dbReference type="InterPro" id="IPR043502">
    <property type="entry name" value="DNA/RNA_pol_sf"/>
</dbReference>
<name>A0A8S4RWH8_9NEOP</name>
<sequence>MVFTLTTIKWRKSQIDPRLLLMLAVNSSAYVLGAVLSQVHPDGSERIMCYASRTLSDAERRYSQIDKEALAILDSPGAARAGVPRVPASPRCAAARAGDAISVDARSNVPTVRAAVAIGAELDQRRAPGVAQCVQAAQRRQATHAGGGLRLGRFSIDKKLFENRRQMEKGQSSGTNGLSHVQGNDE</sequence>
<feature type="domain" description="Reverse transcriptase/retrotransposon-derived protein RNase H-like" evidence="3">
    <location>
        <begin position="15"/>
        <end position="73"/>
    </location>
</feature>
<dbReference type="OrthoDB" id="5985335at2759"/>
<proteinExistence type="predicted"/>
<dbReference type="InterPro" id="IPR050951">
    <property type="entry name" value="Retrovirus_Pol_polyprotein"/>
</dbReference>
<dbReference type="Proteomes" id="UP000838756">
    <property type="component" value="Unassembled WGS sequence"/>
</dbReference>
<dbReference type="PANTHER" id="PTHR37984:SF5">
    <property type="entry name" value="PROTEIN NYNRIN-LIKE"/>
    <property type="match status" value="1"/>
</dbReference>
<evidence type="ECO:0000313" key="5">
    <source>
        <dbReference type="Proteomes" id="UP000838756"/>
    </source>
</evidence>
<gene>
    <name evidence="4" type="primary">jg18664</name>
    <name evidence="4" type="ORF">PAEG_LOCUS19262</name>
</gene>
<evidence type="ECO:0000256" key="2">
    <source>
        <dbReference type="SAM" id="MobiDB-lite"/>
    </source>
</evidence>
<dbReference type="EMBL" id="CAKXAJ010025712">
    <property type="protein sequence ID" value="CAH2243057.1"/>
    <property type="molecule type" value="Genomic_DNA"/>
</dbReference>
<dbReference type="PANTHER" id="PTHR37984">
    <property type="entry name" value="PROTEIN CBG26694"/>
    <property type="match status" value="1"/>
</dbReference>
<dbReference type="AlphaFoldDB" id="A0A8S4RWH8"/>
<feature type="compositionally biased region" description="Polar residues" evidence="2">
    <location>
        <begin position="169"/>
        <end position="186"/>
    </location>
</feature>
<feature type="region of interest" description="Disordered" evidence="2">
    <location>
        <begin position="163"/>
        <end position="186"/>
    </location>
</feature>
<dbReference type="Pfam" id="PF17919">
    <property type="entry name" value="RT_RNaseH_2"/>
    <property type="match status" value="1"/>
</dbReference>
<comment type="caution">
    <text evidence="4">The sequence shown here is derived from an EMBL/GenBank/DDBJ whole genome shotgun (WGS) entry which is preliminary data.</text>
</comment>
<protein>
    <submittedName>
        <fullName evidence="4">Jg18664 protein</fullName>
    </submittedName>
</protein>
<evidence type="ECO:0000259" key="3">
    <source>
        <dbReference type="Pfam" id="PF17919"/>
    </source>
</evidence>
<keyword evidence="5" id="KW-1185">Reference proteome</keyword>
<accession>A0A8S4RWH8</accession>
<dbReference type="GO" id="GO:0003824">
    <property type="term" value="F:catalytic activity"/>
    <property type="evidence" value="ECO:0007669"/>
    <property type="project" value="UniProtKB-KW"/>
</dbReference>
<evidence type="ECO:0000313" key="4">
    <source>
        <dbReference type="EMBL" id="CAH2243057.1"/>
    </source>
</evidence>
<keyword evidence="1" id="KW-0511">Multifunctional enzyme</keyword>
<dbReference type="SUPFAM" id="SSF56672">
    <property type="entry name" value="DNA/RNA polymerases"/>
    <property type="match status" value="1"/>
</dbReference>
<evidence type="ECO:0000256" key="1">
    <source>
        <dbReference type="ARBA" id="ARBA00023268"/>
    </source>
</evidence>
<dbReference type="GO" id="GO:0071897">
    <property type="term" value="P:DNA biosynthetic process"/>
    <property type="evidence" value="ECO:0007669"/>
    <property type="project" value="UniProtKB-ARBA"/>
</dbReference>